<comment type="similarity">
    <text evidence="2 6">Belongs to the flavin monoamine oxidase family.</text>
</comment>
<feature type="domain" description="Amine oxidase" evidence="7">
    <location>
        <begin position="48"/>
        <end position="477"/>
    </location>
</feature>
<accession>A0A9W4NVC9</accession>
<comment type="caution">
    <text evidence="8">The sequence shown here is derived from an EMBL/GenBank/DDBJ whole genome shotgun (WGS) entry which is preliminary data.</text>
</comment>
<dbReference type="AlphaFoldDB" id="A0A9W4NVC9"/>
<evidence type="ECO:0000256" key="2">
    <source>
        <dbReference type="ARBA" id="ARBA00005995"/>
    </source>
</evidence>
<dbReference type="EMBL" id="CAJVPD010000282">
    <property type="protein sequence ID" value="CAG8421020.1"/>
    <property type="molecule type" value="Genomic_DNA"/>
</dbReference>
<dbReference type="InterPro" id="IPR001613">
    <property type="entry name" value="Flavin_amine_oxidase"/>
</dbReference>
<dbReference type="Gene3D" id="3.50.50.60">
    <property type="entry name" value="FAD/NAD(P)-binding domain"/>
    <property type="match status" value="2"/>
</dbReference>
<evidence type="ECO:0000313" key="9">
    <source>
        <dbReference type="Proteomes" id="UP001152592"/>
    </source>
</evidence>
<feature type="binding site" evidence="5">
    <location>
        <begin position="69"/>
        <end position="70"/>
    </location>
    <ligand>
        <name>FAD</name>
        <dbReference type="ChEBI" id="CHEBI:57692"/>
    </ligand>
</feature>
<name>A0A9W4NVC9_9EURO</name>
<sequence>MPPSTPSTAEGFLWTPQGTKEGLQTHAYQLSSSTIKENYDVIVVGAGFAGLIAARDLSQRHNLKVLLLEARDRIGGRTWTANVLDEEIEMGGTWVHWAQPHLYSELRRYGLHANLKTSAGTLAPEKQFFASGGPPREISIVEAGEILDRVSRDFFTVDGYDSRALMPYPHDPLREPALWRSYDHLSVKDRLDCLAFTQFEKDLFESNVSTFGSASGSSIGFTEALRWFALGGHSMAGVFEMAGLYKIGKGGMTSFAQAILGDYTGDMLFGTAVKDISNSASGTKITTTSGKYLKAKTIVCTIPLNCLGDITFNPPLSPLRQAAIAEGHINTGAKIHFKLRPTEPAWFATACSSTYLFAFSDHNGTQTTGPSGTWCIGFGHSSQLTDKRDSKEIIGKFRRNIHPDAEVEAYATHDWMNDPYAKGVWACWGPGSASKYLQELQRPHGRVIFASADWSDGWRGFVDGAIEQGQQAVQDVMTGLNASSTSRPNL</sequence>
<comment type="cofactor">
    <cofactor evidence="1 6">
        <name>FAD</name>
        <dbReference type="ChEBI" id="CHEBI:57692"/>
    </cofactor>
</comment>
<dbReference type="Gene3D" id="3.90.660.10">
    <property type="match status" value="2"/>
</dbReference>
<dbReference type="Proteomes" id="UP001152592">
    <property type="component" value="Unassembled WGS sequence"/>
</dbReference>
<evidence type="ECO:0000259" key="7">
    <source>
        <dbReference type="Pfam" id="PF01593"/>
    </source>
</evidence>
<dbReference type="OrthoDB" id="6133115at2759"/>
<dbReference type="PANTHER" id="PTHR43563">
    <property type="entry name" value="AMINE OXIDASE"/>
    <property type="match status" value="1"/>
</dbReference>
<dbReference type="EC" id="1.4.3.-" evidence="6"/>
<reference evidence="8" key="1">
    <citation type="submission" date="2021-07" db="EMBL/GenBank/DDBJ databases">
        <authorList>
            <person name="Branca A.L. A."/>
        </authorList>
    </citation>
    <scope>NUCLEOTIDE SEQUENCE</scope>
</reference>
<keyword evidence="6" id="KW-0285">Flavoprotein</keyword>
<evidence type="ECO:0000256" key="6">
    <source>
        <dbReference type="RuleBase" id="RU362067"/>
    </source>
</evidence>
<keyword evidence="3 6" id="KW-0560">Oxidoreductase</keyword>
<evidence type="ECO:0000313" key="8">
    <source>
        <dbReference type="EMBL" id="CAG8421020.1"/>
    </source>
</evidence>
<evidence type="ECO:0000256" key="3">
    <source>
        <dbReference type="ARBA" id="ARBA00023002"/>
    </source>
</evidence>
<comment type="catalytic activity">
    <reaction evidence="4">
        <text>a secondary aliphatic amine + O2 + H2O = a primary amine + an aldehyde + H2O2</text>
        <dbReference type="Rhea" id="RHEA:26414"/>
        <dbReference type="ChEBI" id="CHEBI:15377"/>
        <dbReference type="ChEBI" id="CHEBI:15379"/>
        <dbReference type="ChEBI" id="CHEBI:16240"/>
        <dbReference type="ChEBI" id="CHEBI:17478"/>
        <dbReference type="ChEBI" id="CHEBI:58855"/>
        <dbReference type="ChEBI" id="CHEBI:65296"/>
        <dbReference type="EC" id="1.4.3.4"/>
    </reaction>
</comment>
<keyword evidence="6" id="KW-0274">FAD</keyword>
<dbReference type="InterPro" id="IPR050703">
    <property type="entry name" value="Flavin_MAO"/>
</dbReference>
<feature type="binding site" evidence="5">
    <location>
        <position position="378"/>
    </location>
    <ligand>
        <name>substrate</name>
    </ligand>
</feature>
<gene>
    <name evidence="8" type="ORF">PSALAMII_LOCUS9738</name>
</gene>
<dbReference type="PRINTS" id="PR00757">
    <property type="entry name" value="AMINEOXDASEF"/>
</dbReference>
<evidence type="ECO:0000256" key="1">
    <source>
        <dbReference type="ARBA" id="ARBA00001974"/>
    </source>
</evidence>
<feature type="binding site" evidence="5">
    <location>
        <position position="273"/>
    </location>
    <ligand>
        <name>FAD</name>
        <dbReference type="ChEBI" id="CHEBI:57692"/>
    </ligand>
</feature>
<dbReference type="PANTHER" id="PTHR43563:SF1">
    <property type="entry name" value="AMINE OXIDASE [FLAVIN-CONTAINING] B"/>
    <property type="match status" value="1"/>
</dbReference>
<protein>
    <recommendedName>
        <fullName evidence="6">Amine oxidase</fullName>
        <ecNumber evidence="6">1.4.3.-</ecNumber>
    </recommendedName>
</protein>
<dbReference type="Pfam" id="PF01593">
    <property type="entry name" value="Amino_oxidase"/>
    <property type="match status" value="1"/>
</dbReference>
<organism evidence="8 9">
    <name type="scientific">Penicillium salamii</name>
    <dbReference type="NCBI Taxonomy" id="1612424"/>
    <lineage>
        <taxon>Eukaryota</taxon>
        <taxon>Fungi</taxon>
        <taxon>Dikarya</taxon>
        <taxon>Ascomycota</taxon>
        <taxon>Pezizomycotina</taxon>
        <taxon>Eurotiomycetes</taxon>
        <taxon>Eurotiomycetidae</taxon>
        <taxon>Eurotiales</taxon>
        <taxon>Aspergillaceae</taxon>
        <taxon>Penicillium</taxon>
    </lineage>
</organism>
<dbReference type="InterPro" id="IPR036188">
    <property type="entry name" value="FAD/NAD-bd_sf"/>
</dbReference>
<evidence type="ECO:0000256" key="5">
    <source>
        <dbReference type="PIRSR" id="PIRSR601613-1"/>
    </source>
</evidence>
<dbReference type="GO" id="GO:0097621">
    <property type="term" value="F:monoamine oxidase activity"/>
    <property type="evidence" value="ECO:0007669"/>
    <property type="project" value="UniProtKB-EC"/>
</dbReference>
<evidence type="ECO:0000256" key="4">
    <source>
        <dbReference type="ARBA" id="ARBA00048448"/>
    </source>
</evidence>
<dbReference type="SUPFAM" id="SSF51905">
    <property type="entry name" value="FAD/NAD(P)-binding domain"/>
    <property type="match status" value="1"/>
</dbReference>
<dbReference type="InterPro" id="IPR002937">
    <property type="entry name" value="Amino_oxidase"/>
</dbReference>
<proteinExistence type="inferred from homology"/>